<comment type="caution">
    <text evidence="2">The sequence shown here is derived from an EMBL/GenBank/DDBJ whole genome shotgun (WGS) entry which is preliminary data.</text>
</comment>
<feature type="region of interest" description="Disordered" evidence="1">
    <location>
        <begin position="175"/>
        <end position="222"/>
    </location>
</feature>
<sequence>MCAGIGDRAVGVARFRLETGRNNADHAGWACAGSTAVYGFEVQPELPGFESVEVARGGSIHLAANGSRRQQQAGPQPSSQASLMRFVDYFFPRVPQRLLDPQRENGKTSGQVCQGVDGKPALQHVRHVGHEDVIQKGRFTDAGRGGFTYSAALSGLWAVDVDRRGAVNAQIKPRLRPGWGPGPTCRGNTAQNGRQPKFRSSAHLQAHQRKRRPPGGRSFLALGRPRRNSAAVSGAVGGVWLMM</sequence>
<accession>A0AAN6US67</accession>
<keyword evidence="3" id="KW-1185">Reference proteome</keyword>
<evidence type="ECO:0000313" key="3">
    <source>
        <dbReference type="Proteomes" id="UP001304895"/>
    </source>
</evidence>
<protein>
    <submittedName>
        <fullName evidence="2">Uncharacterized protein</fullName>
    </submittedName>
</protein>
<evidence type="ECO:0000256" key="1">
    <source>
        <dbReference type="SAM" id="MobiDB-lite"/>
    </source>
</evidence>
<dbReference type="AlphaFoldDB" id="A0AAN6US67"/>
<gene>
    <name evidence="2" type="ORF">BT67DRAFT_130891</name>
</gene>
<dbReference type="EMBL" id="MU853402">
    <property type="protein sequence ID" value="KAK4138073.1"/>
    <property type="molecule type" value="Genomic_DNA"/>
</dbReference>
<reference evidence="2" key="2">
    <citation type="submission" date="2023-05" db="EMBL/GenBank/DDBJ databases">
        <authorList>
            <consortium name="Lawrence Berkeley National Laboratory"/>
            <person name="Steindorff A."/>
            <person name="Hensen N."/>
            <person name="Bonometti L."/>
            <person name="Westerberg I."/>
            <person name="Brannstrom I.O."/>
            <person name="Guillou S."/>
            <person name="Cros-Aarteil S."/>
            <person name="Calhoun S."/>
            <person name="Haridas S."/>
            <person name="Kuo A."/>
            <person name="Mondo S."/>
            <person name="Pangilinan J."/>
            <person name="Riley R."/>
            <person name="Labutti K."/>
            <person name="Andreopoulos B."/>
            <person name="Lipzen A."/>
            <person name="Chen C."/>
            <person name="Yanf M."/>
            <person name="Daum C."/>
            <person name="Ng V."/>
            <person name="Clum A."/>
            <person name="Ohm R."/>
            <person name="Martin F."/>
            <person name="Silar P."/>
            <person name="Natvig D."/>
            <person name="Lalanne C."/>
            <person name="Gautier V."/>
            <person name="Ament-Velasquez S.L."/>
            <person name="Kruys A."/>
            <person name="Hutchinson M.I."/>
            <person name="Powell A.J."/>
            <person name="Barry K."/>
            <person name="Miller A.N."/>
            <person name="Grigoriev I.V."/>
            <person name="Debuchy R."/>
            <person name="Gladieux P."/>
            <person name="Thoren M.H."/>
            <person name="Johannesson H."/>
        </authorList>
    </citation>
    <scope>NUCLEOTIDE SEQUENCE</scope>
    <source>
        <strain evidence="2">CBS 123565</strain>
    </source>
</reference>
<organism evidence="2 3">
    <name type="scientific">Trichocladium antarcticum</name>
    <dbReference type="NCBI Taxonomy" id="1450529"/>
    <lineage>
        <taxon>Eukaryota</taxon>
        <taxon>Fungi</taxon>
        <taxon>Dikarya</taxon>
        <taxon>Ascomycota</taxon>
        <taxon>Pezizomycotina</taxon>
        <taxon>Sordariomycetes</taxon>
        <taxon>Sordariomycetidae</taxon>
        <taxon>Sordariales</taxon>
        <taxon>Chaetomiaceae</taxon>
        <taxon>Trichocladium</taxon>
    </lineage>
</organism>
<proteinExistence type="predicted"/>
<name>A0AAN6US67_9PEZI</name>
<reference evidence="2" key="1">
    <citation type="journal article" date="2023" name="Mol. Phylogenet. Evol.">
        <title>Genome-scale phylogeny and comparative genomics of the fungal order Sordariales.</title>
        <authorList>
            <person name="Hensen N."/>
            <person name="Bonometti L."/>
            <person name="Westerberg I."/>
            <person name="Brannstrom I.O."/>
            <person name="Guillou S."/>
            <person name="Cros-Aarteil S."/>
            <person name="Calhoun S."/>
            <person name="Haridas S."/>
            <person name="Kuo A."/>
            <person name="Mondo S."/>
            <person name="Pangilinan J."/>
            <person name="Riley R."/>
            <person name="LaButti K."/>
            <person name="Andreopoulos B."/>
            <person name="Lipzen A."/>
            <person name="Chen C."/>
            <person name="Yan M."/>
            <person name="Daum C."/>
            <person name="Ng V."/>
            <person name="Clum A."/>
            <person name="Steindorff A."/>
            <person name="Ohm R.A."/>
            <person name="Martin F."/>
            <person name="Silar P."/>
            <person name="Natvig D.O."/>
            <person name="Lalanne C."/>
            <person name="Gautier V."/>
            <person name="Ament-Velasquez S.L."/>
            <person name="Kruys A."/>
            <person name="Hutchinson M.I."/>
            <person name="Powell A.J."/>
            <person name="Barry K."/>
            <person name="Miller A.N."/>
            <person name="Grigoriev I.V."/>
            <person name="Debuchy R."/>
            <person name="Gladieux P."/>
            <person name="Hiltunen Thoren M."/>
            <person name="Johannesson H."/>
        </authorList>
    </citation>
    <scope>NUCLEOTIDE SEQUENCE</scope>
    <source>
        <strain evidence="2">CBS 123565</strain>
    </source>
</reference>
<evidence type="ECO:0000313" key="2">
    <source>
        <dbReference type="EMBL" id="KAK4138073.1"/>
    </source>
</evidence>
<dbReference type="Proteomes" id="UP001304895">
    <property type="component" value="Unassembled WGS sequence"/>
</dbReference>